<keyword evidence="3" id="KW-1185">Reference proteome</keyword>
<dbReference type="PANTHER" id="PTHR21310">
    <property type="entry name" value="AMINOGLYCOSIDE PHOSPHOTRANSFERASE-RELATED-RELATED"/>
    <property type="match status" value="1"/>
</dbReference>
<sequence length="299" mass="33959">MNPYVSNPDDIPATDNYVEVPFYGRYFPRPDDFHVDPQHANSCNAGSLQYWASVVGLCNESIRIYPADEGGRDVFALGSVIVKSSHLHKPNCGQHTNIDYSYADANEAQAISLARNVLRDVRVPEIYFAGKINNCQVLVQERIPGVGLNVAWPYLSHGQRQSFKQQAQDILRRLHTIKPADGRWARCHVVQDPNILTNGRIGPLERDILFSNININTDLSFMHNDFAMSNCIVNNDKIVGLVDWEMAGFFGWKTAGEIHRRIRTPQREHFINASLSEETLQDIMWWNNLYDDGLPGPHE</sequence>
<gene>
    <name evidence="2" type="ORF">SAMD00023353_13200040</name>
</gene>
<dbReference type="InterPro" id="IPR051678">
    <property type="entry name" value="AGP_Transferase"/>
</dbReference>
<dbReference type="AlphaFoldDB" id="A0A1S8ABL6"/>
<name>A0A1S8ABL6_ROSNE</name>
<dbReference type="Gene3D" id="3.90.1200.10">
    <property type="match status" value="1"/>
</dbReference>
<feature type="domain" description="Aminoglycoside phosphotransferase" evidence="1">
    <location>
        <begin position="113"/>
        <end position="248"/>
    </location>
</feature>
<evidence type="ECO:0000313" key="2">
    <source>
        <dbReference type="EMBL" id="GAW27413.1"/>
    </source>
</evidence>
<proteinExistence type="predicted"/>
<evidence type="ECO:0000313" key="3">
    <source>
        <dbReference type="Proteomes" id="UP000054516"/>
    </source>
</evidence>
<dbReference type="OrthoDB" id="8300194at2759"/>
<evidence type="ECO:0000259" key="1">
    <source>
        <dbReference type="Pfam" id="PF01636"/>
    </source>
</evidence>
<reference evidence="2" key="1">
    <citation type="submission" date="2016-03" db="EMBL/GenBank/DDBJ databases">
        <title>Draft genome sequence of Rosellinia necatrix.</title>
        <authorList>
            <person name="Kanematsu S."/>
        </authorList>
    </citation>
    <scope>NUCLEOTIDE SEQUENCE [LARGE SCALE GENOMIC DNA]</scope>
    <source>
        <strain evidence="2">W97</strain>
    </source>
</reference>
<dbReference type="Pfam" id="PF01636">
    <property type="entry name" value="APH"/>
    <property type="match status" value="1"/>
</dbReference>
<accession>A0A1S8ABL6</accession>
<dbReference type="OMA" id="LNIAWQY"/>
<dbReference type="EMBL" id="DF977577">
    <property type="protein sequence ID" value="GAW27413.1"/>
    <property type="molecule type" value="Genomic_DNA"/>
</dbReference>
<dbReference type="InterPro" id="IPR011009">
    <property type="entry name" value="Kinase-like_dom_sf"/>
</dbReference>
<dbReference type="Proteomes" id="UP000054516">
    <property type="component" value="Unassembled WGS sequence"/>
</dbReference>
<organism evidence="2">
    <name type="scientific">Rosellinia necatrix</name>
    <name type="common">White root-rot fungus</name>
    <dbReference type="NCBI Taxonomy" id="77044"/>
    <lineage>
        <taxon>Eukaryota</taxon>
        <taxon>Fungi</taxon>
        <taxon>Dikarya</taxon>
        <taxon>Ascomycota</taxon>
        <taxon>Pezizomycotina</taxon>
        <taxon>Sordariomycetes</taxon>
        <taxon>Xylariomycetidae</taxon>
        <taxon>Xylariales</taxon>
        <taxon>Xylariaceae</taxon>
        <taxon>Rosellinia</taxon>
    </lineage>
</organism>
<protein>
    <submittedName>
        <fullName evidence="2">Putative phd transcription factor protein</fullName>
    </submittedName>
</protein>
<dbReference type="InterPro" id="IPR002575">
    <property type="entry name" value="Aminoglycoside_PTrfase"/>
</dbReference>
<dbReference type="STRING" id="77044.A0A1S8ABL6"/>
<dbReference type="SUPFAM" id="SSF56112">
    <property type="entry name" value="Protein kinase-like (PK-like)"/>
    <property type="match status" value="1"/>
</dbReference>